<dbReference type="InterPro" id="IPR050740">
    <property type="entry name" value="Aldehyde_DH_Superfamily"/>
</dbReference>
<dbReference type="InterPro" id="IPR016163">
    <property type="entry name" value="Ald_DH_C"/>
</dbReference>
<protein>
    <submittedName>
        <fullName evidence="3">NAD-dependent succinate-semialdehyde dehydrogenase</fullName>
    </submittedName>
</protein>
<dbReference type="PANTHER" id="PTHR43353">
    <property type="entry name" value="SUCCINATE-SEMIALDEHYDE DEHYDROGENASE, MITOCHONDRIAL"/>
    <property type="match status" value="1"/>
</dbReference>
<dbReference type="Gene3D" id="3.40.605.10">
    <property type="entry name" value="Aldehyde Dehydrogenase, Chain A, domain 1"/>
    <property type="match status" value="1"/>
</dbReference>
<reference evidence="3 4" key="1">
    <citation type="submission" date="2021-01" db="EMBL/GenBank/DDBJ databases">
        <title>Whole genome shotgun sequence of Actinoplanes durhamensis NBRC 14914.</title>
        <authorList>
            <person name="Komaki H."/>
            <person name="Tamura T."/>
        </authorList>
    </citation>
    <scope>NUCLEOTIDE SEQUENCE [LARGE SCALE GENOMIC DNA]</scope>
    <source>
        <strain evidence="3 4">NBRC 14914</strain>
    </source>
</reference>
<dbReference type="EMBL" id="BOML01000021">
    <property type="protein sequence ID" value="GIE01093.1"/>
    <property type="molecule type" value="Genomic_DNA"/>
</dbReference>
<dbReference type="PANTHER" id="PTHR43353:SF5">
    <property type="entry name" value="SUCCINATE-SEMIALDEHYDE DEHYDROGENASE, MITOCHONDRIAL"/>
    <property type="match status" value="1"/>
</dbReference>
<comment type="caution">
    <text evidence="3">The sequence shown here is derived from an EMBL/GenBank/DDBJ whole genome shotgun (WGS) entry which is preliminary data.</text>
</comment>
<evidence type="ECO:0000259" key="2">
    <source>
        <dbReference type="Pfam" id="PF00171"/>
    </source>
</evidence>
<evidence type="ECO:0000256" key="1">
    <source>
        <dbReference type="ARBA" id="ARBA00023002"/>
    </source>
</evidence>
<organism evidence="3 4">
    <name type="scientific">Paractinoplanes durhamensis</name>
    <dbReference type="NCBI Taxonomy" id="113563"/>
    <lineage>
        <taxon>Bacteria</taxon>
        <taxon>Bacillati</taxon>
        <taxon>Actinomycetota</taxon>
        <taxon>Actinomycetes</taxon>
        <taxon>Micromonosporales</taxon>
        <taxon>Micromonosporaceae</taxon>
        <taxon>Paractinoplanes</taxon>
    </lineage>
</organism>
<dbReference type="Pfam" id="PF00171">
    <property type="entry name" value="Aldedh"/>
    <property type="match status" value="1"/>
</dbReference>
<evidence type="ECO:0000313" key="3">
    <source>
        <dbReference type="EMBL" id="GIE01093.1"/>
    </source>
</evidence>
<gene>
    <name evidence="3" type="ORF">Adu01nite_24430</name>
</gene>
<name>A0ABQ3YU41_9ACTN</name>
<sequence>MSTFDLPVPHQLLLGGTWTDAAGKATFVVTDPATETPVAEVAAATEADVAAAVESATRGFGIWRATNAWERSRVLRRTAELIRDRVEQIALVMTTEQGKPLAESRAETLATADQYDWYADEARRIYGRIVDGHGPGSRIFVRHEPKGVVAAFSTWNFPALLASRKIAPALAAGCAVIVVPAQETPLTTLMIVQALLDAGLPGETIQTLTGSATMMSPLLIAAPAVTKVSLTGSVPVGQAIMRAAAESLTEVSLELGGHAPVLVFADADIEAAARLCVGAKFRNAGQVCASPSRFFVQEPAADEFTRHFVAATRDLRIGDGRDPATNVGPLTNARRLSAAEHLVADAEAIGASVAYGGRRPDGFPAGHYYSPTVLTGVPDTATIMVDEPFAPVAPIGTFSTLEDALRKANSTEFGLAGYVFTRDLNTAFAASDGIEAGMVAVNHMAIATAEAPFGGVKKSGFGREGGTEGILDYTHVKYVSVAL</sequence>
<dbReference type="Gene3D" id="3.40.309.10">
    <property type="entry name" value="Aldehyde Dehydrogenase, Chain A, domain 2"/>
    <property type="match status" value="1"/>
</dbReference>
<keyword evidence="4" id="KW-1185">Reference proteome</keyword>
<feature type="domain" description="Aldehyde dehydrogenase" evidence="2">
    <location>
        <begin position="18"/>
        <end position="479"/>
    </location>
</feature>
<proteinExistence type="predicted"/>
<dbReference type="InterPro" id="IPR016162">
    <property type="entry name" value="Ald_DH_N"/>
</dbReference>
<dbReference type="RefSeq" id="WP_203726712.1">
    <property type="nucleotide sequence ID" value="NZ_BAAATX010000025.1"/>
</dbReference>
<keyword evidence="1" id="KW-0560">Oxidoreductase</keyword>
<accession>A0ABQ3YU41</accession>
<dbReference type="SUPFAM" id="SSF53720">
    <property type="entry name" value="ALDH-like"/>
    <property type="match status" value="1"/>
</dbReference>
<dbReference type="Proteomes" id="UP000637628">
    <property type="component" value="Unassembled WGS sequence"/>
</dbReference>
<evidence type="ECO:0000313" key="4">
    <source>
        <dbReference type="Proteomes" id="UP000637628"/>
    </source>
</evidence>
<dbReference type="CDD" id="cd07103">
    <property type="entry name" value="ALDH_F5_SSADH_GabD"/>
    <property type="match status" value="1"/>
</dbReference>
<dbReference type="InterPro" id="IPR016161">
    <property type="entry name" value="Ald_DH/histidinol_DH"/>
</dbReference>
<dbReference type="InterPro" id="IPR015590">
    <property type="entry name" value="Aldehyde_DH_dom"/>
</dbReference>